<feature type="domain" description="PepSY" evidence="2">
    <location>
        <begin position="44"/>
        <end position="98"/>
    </location>
</feature>
<dbReference type="Pfam" id="PF03413">
    <property type="entry name" value="PepSY"/>
    <property type="match status" value="1"/>
</dbReference>
<reference evidence="3 4" key="1">
    <citation type="submission" date="2016-10" db="EMBL/GenBank/DDBJ databases">
        <authorList>
            <person name="Varghese N."/>
            <person name="Submissions S."/>
        </authorList>
    </citation>
    <scope>NUCLEOTIDE SEQUENCE [LARGE SCALE GENOMIC DNA]</scope>
    <source>
        <strain evidence="3 4">DSM 16733</strain>
    </source>
</reference>
<dbReference type="EMBL" id="LT629790">
    <property type="protein sequence ID" value="SDU41504.1"/>
    <property type="molecule type" value="Genomic_DNA"/>
</dbReference>
<evidence type="ECO:0000256" key="1">
    <source>
        <dbReference type="SAM" id="SignalP"/>
    </source>
</evidence>
<evidence type="ECO:0000313" key="3">
    <source>
        <dbReference type="EMBL" id="SDU41504.1"/>
    </source>
</evidence>
<accession>A0AAX2DAA2</accession>
<feature type="chain" id="PRO_5043522381" evidence="1">
    <location>
        <begin position="23"/>
        <end position="103"/>
    </location>
</feature>
<dbReference type="InterPro" id="IPR025711">
    <property type="entry name" value="PepSY"/>
</dbReference>
<feature type="signal peptide" evidence="1">
    <location>
        <begin position="1"/>
        <end position="22"/>
    </location>
</feature>
<protein>
    <submittedName>
        <fullName evidence="3">Uncharacterized membrane protein YkoI</fullName>
    </submittedName>
</protein>
<gene>
    <name evidence="3" type="ORF">SAMN05216476_1966</name>
</gene>
<dbReference type="GeneID" id="76212179"/>
<keyword evidence="4" id="KW-1185">Reference proteome</keyword>
<evidence type="ECO:0000313" key="4">
    <source>
        <dbReference type="Proteomes" id="UP000183772"/>
    </source>
</evidence>
<dbReference type="Gene3D" id="3.10.450.40">
    <property type="match status" value="1"/>
</dbReference>
<name>A0AAX2DAA2_9PSED</name>
<dbReference type="RefSeq" id="WP_047701114.1">
    <property type="nucleotide sequence ID" value="NZ_CAKKMJ010000165.1"/>
</dbReference>
<dbReference type="Proteomes" id="UP000183772">
    <property type="component" value="Chromosome I"/>
</dbReference>
<dbReference type="AlphaFoldDB" id="A0AAX2DAA2"/>
<proteinExistence type="predicted"/>
<keyword evidence="1" id="KW-0732">Signal</keyword>
<sequence length="103" mass="11370">MKTLTALFTAAALTLTAGLAQADNDVRPDQVPQLVKEGKIKPDQELKQIVEKLHPGATVGLADLEQRFNGYEYEVEVRYPDGRKFDVELDAATGKVLKNEVDD</sequence>
<organism evidence="3 4">
    <name type="scientific">Pseudomonas mediterranea</name>
    <dbReference type="NCBI Taxonomy" id="183795"/>
    <lineage>
        <taxon>Bacteria</taxon>
        <taxon>Pseudomonadati</taxon>
        <taxon>Pseudomonadota</taxon>
        <taxon>Gammaproteobacteria</taxon>
        <taxon>Pseudomonadales</taxon>
        <taxon>Pseudomonadaceae</taxon>
        <taxon>Pseudomonas</taxon>
    </lineage>
</organism>
<evidence type="ECO:0000259" key="2">
    <source>
        <dbReference type="Pfam" id="PF03413"/>
    </source>
</evidence>